<dbReference type="Proteomes" id="UP001589645">
    <property type="component" value="Unassembled WGS sequence"/>
</dbReference>
<accession>A0ABV5HTP1</accession>
<reference evidence="2 3" key="1">
    <citation type="submission" date="2024-09" db="EMBL/GenBank/DDBJ databases">
        <authorList>
            <person name="Sun Q."/>
            <person name="Mori K."/>
        </authorList>
    </citation>
    <scope>NUCLEOTIDE SEQUENCE [LARGE SCALE GENOMIC DNA]</scope>
    <source>
        <strain evidence="2 3">CECT 8064</strain>
    </source>
</reference>
<organism evidence="2 3">
    <name type="scientific">Vibrio olivae</name>
    <dbReference type="NCBI Taxonomy" id="1243002"/>
    <lineage>
        <taxon>Bacteria</taxon>
        <taxon>Pseudomonadati</taxon>
        <taxon>Pseudomonadota</taxon>
        <taxon>Gammaproteobacteria</taxon>
        <taxon>Vibrionales</taxon>
        <taxon>Vibrionaceae</taxon>
        <taxon>Vibrio</taxon>
    </lineage>
</organism>
<dbReference type="EMBL" id="JBHMEP010000015">
    <property type="protein sequence ID" value="MFB9137636.1"/>
    <property type="molecule type" value="Genomic_DNA"/>
</dbReference>
<feature type="transmembrane region" description="Helical" evidence="1">
    <location>
        <begin position="82"/>
        <end position="102"/>
    </location>
</feature>
<name>A0ABV5HTP1_9VIBR</name>
<comment type="caution">
    <text evidence="2">The sequence shown here is derived from an EMBL/GenBank/DDBJ whole genome shotgun (WGS) entry which is preliminary data.</text>
</comment>
<dbReference type="RefSeq" id="WP_390197607.1">
    <property type="nucleotide sequence ID" value="NZ_JBHMEP010000015.1"/>
</dbReference>
<protein>
    <submittedName>
        <fullName evidence="2">Uncharacterized protein</fullName>
    </submittedName>
</protein>
<sequence length="117" mass="12948">MMNHEYSVVCTECQHEQHIDSQTMMKLDQGGSIRCANCLTSLSIRKPNKKNLKSMVVSAIAFIGVTAGLLVGLLNLLVGSQISLWFVVMPVIAVLALVAFTMKGNRWIAHRNINQYS</sequence>
<evidence type="ECO:0000256" key="1">
    <source>
        <dbReference type="SAM" id="Phobius"/>
    </source>
</evidence>
<gene>
    <name evidence="2" type="ORF">ACFFUV_22040</name>
</gene>
<keyword evidence="1" id="KW-0472">Membrane</keyword>
<keyword evidence="1" id="KW-1133">Transmembrane helix</keyword>
<evidence type="ECO:0000313" key="2">
    <source>
        <dbReference type="EMBL" id="MFB9137636.1"/>
    </source>
</evidence>
<keyword evidence="3" id="KW-1185">Reference proteome</keyword>
<proteinExistence type="predicted"/>
<keyword evidence="1" id="KW-0812">Transmembrane</keyword>
<feature type="transmembrane region" description="Helical" evidence="1">
    <location>
        <begin position="55"/>
        <end position="76"/>
    </location>
</feature>
<evidence type="ECO:0000313" key="3">
    <source>
        <dbReference type="Proteomes" id="UP001589645"/>
    </source>
</evidence>